<keyword evidence="8" id="KW-1185">Reference proteome</keyword>
<evidence type="ECO:0000256" key="1">
    <source>
        <dbReference type="ARBA" id="ARBA00004141"/>
    </source>
</evidence>
<evidence type="ECO:0000256" key="5">
    <source>
        <dbReference type="ARBA" id="ARBA00023136"/>
    </source>
</evidence>
<dbReference type="Pfam" id="PF07947">
    <property type="entry name" value="YhhN"/>
    <property type="match status" value="1"/>
</dbReference>
<evidence type="ECO:0000256" key="2">
    <source>
        <dbReference type="ARBA" id="ARBA00007375"/>
    </source>
</evidence>
<dbReference type="KEGG" id="pais:PFX98_09530"/>
<dbReference type="GO" id="GO:0016787">
    <property type="term" value="F:hydrolase activity"/>
    <property type="evidence" value="ECO:0007669"/>
    <property type="project" value="TreeGrafter"/>
</dbReference>
<dbReference type="RefSeq" id="WP_285234962.1">
    <property type="nucleotide sequence ID" value="NZ_CP116346.1"/>
</dbReference>
<feature type="transmembrane region" description="Helical" evidence="6">
    <location>
        <begin position="33"/>
        <end position="50"/>
    </location>
</feature>
<evidence type="ECO:0000313" key="8">
    <source>
        <dbReference type="Proteomes" id="UP001177769"/>
    </source>
</evidence>
<name>A0AA95NHT8_9BURK</name>
<reference evidence="7" key="1">
    <citation type="submission" date="2023-01" db="EMBL/GenBank/DDBJ databases">
        <title>Whole genome sequence of Paucibacter sp. S2-9 isolated from pond sediment.</title>
        <authorList>
            <person name="Jung J.Y."/>
        </authorList>
    </citation>
    <scope>NUCLEOTIDE SEQUENCE</scope>
    <source>
        <strain evidence="7">S2-9</strain>
    </source>
</reference>
<keyword evidence="4 6" id="KW-1133">Transmembrane helix</keyword>
<accession>A0AA95NHT8</accession>
<keyword evidence="3 6" id="KW-0812">Transmembrane</keyword>
<dbReference type="InterPro" id="IPR012506">
    <property type="entry name" value="TMEM86B-like"/>
</dbReference>
<feature type="transmembrane region" description="Helical" evidence="6">
    <location>
        <begin position="139"/>
        <end position="158"/>
    </location>
</feature>
<feature type="transmembrane region" description="Helical" evidence="6">
    <location>
        <begin position="85"/>
        <end position="103"/>
    </location>
</feature>
<comment type="similarity">
    <text evidence="2">Belongs to the TMEM86 family.</text>
</comment>
<protein>
    <submittedName>
        <fullName evidence="7">Lysoplasmalogenase</fullName>
    </submittedName>
</protein>
<evidence type="ECO:0000313" key="7">
    <source>
        <dbReference type="EMBL" id="WIT13843.1"/>
    </source>
</evidence>
<dbReference type="Proteomes" id="UP001177769">
    <property type="component" value="Chromosome"/>
</dbReference>
<organism evidence="7 8">
    <name type="scientific">Paucibacter sediminis</name>
    <dbReference type="NCBI Taxonomy" id="3019553"/>
    <lineage>
        <taxon>Bacteria</taxon>
        <taxon>Pseudomonadati</taxon>
        <taxon>Pseudomonadota</taxon>
        <taxon>Betaproteobacteria</taxon>
        <taxon>Burkholderiales</taxon>
        <taxon>Sphaerotilaceae</taxon>
        <taxon>Roseateles</taxon>
    </lineage>
</organism>
<feature type="transmembrane region" description="Helical" evidence="6">
    <location>
        <begin position="196"/>
        <end position="216"/>
    </location>
</feature>
<evidence type="ECO:0000256" key="4">
    <source>
        <dbReference type="ARBA" id="ARBA00022989"/>
    </source>
</evidence>
<feature type="transmembrane region" description="Helical" evidence="6">
    <location>
        <begin position="115"/>
        <end position="133"/>
    </location>
</feature>
<comment type="subcellular location">
    <subcellularLocation>
        <location evidence="1">Membrane</location>
        <topology evidence="1">Multi-pass membrane protein</topology>
    </subcellularLocation>
</comment>
<dbReference type="AlphaFoldDB" id="A0AA95NHT8"/>
<gene>
    <name evidence="7" type="ORF">PFX98_09530</name>
</gene>
<evidence type="ECO:0000256" key="6">
    <source>
        <dbReference type="SAM" id="Phobius"/>
    </source>
</evidence>
<dbReference type="PANTHER" id="PTHR31885:SF6">
    <property type="entry name" value="GH04784P"/>
    <property type="match status" value="1"/>
</dbReference>
<feature type="transmembrane region" description="Helical" evidence="6">
    <location>
        <begin position="62"/>
        <end position="79"/>
    </location>
</feature>
<keyword evidence="5 6" id="KW-0472">Membrane</keyword>
<dbReference type="EMBL" id="CP116346">
    <property type="protein sequence ID" value="WIT13843.1"/>
    <property type="molecule type" value="Genomic_DNA"/>
</dbReference>
<dbReference type="PANTHER" id="PTHR31885">
    <property type="entry name" value="GH04784P"/>
    <property type="match status" value="1"/>
</dbReference>
<sequence length="222" mass="24176">MPFPFPLLLPVLTLVSALLSIVALSDMGLPREMAFLAKPLTTVLIILYAWPRGAAQPRMQRLLRAGLLFSLGGDIALLWPEQGFLPGLVSFLIAHLCYILGFASQGRFARPWWPFAMFALIAGAVLLRLWPGIGAELRLPVLVYVACLASMAAQAWSWWRSSLGQASEALARNAAWGGTLFLLSDSLIAINKFAGAVPLAALWILTSYWVAQWLLASSLGKD</sequence>
<evidence type="ECO:0000256" key="3">
    <source>
        <dbReference type="ARBA" id="ARBA00022692"/>
    </source>
</evidence>
<proteinExistence type="inferred from homology"/>
<dbReference type="GO" id="GO:0016020">
    <property type="term" value="C:membrane"/>
    <property type="evidence" value="ECO:0007669"/>
    <property type="project" value="UniProtKB-SubCell"/>
</dbReference>